<proteinExistence type="predicted"/>
<reference evidence="2" key="1">
    <citation type="journal article" date="2021" name="bioRxiv">
        <title>Whole Genome Assembly and Annotation of Northern Wild Rice, Zizania palustris L., Supports a Whole Genome Duplication in the Zizania Genus.</title>
        <authorList>
            <person name="Haas M."/>
            <person name="Kono T."/>
            <person name="Macchietto M."/>
            <person name="Millas R."/>
            <person name="McGilp L."/>
            <person name="Shao M."/>
            <person name="Duquette J."/>
            <person name="Hirsch C.N."/>
            <person name="Kimball J."/>
        </authorList>
    </citation>
    <scope>NUCLEOTIDE SEQUENCE</scope>
    <source>
        <tissue evidence="2">Fresh leaf tissue</tissue>
    </source>
</reference>
<reference evidence="2" key="2">
    <citation type="submission" date="2021-02" db="EMBL/GenBank/DDBJ databases">
        <authorList>
            <person name="Kimball J.A."/>
            <person name="Haas M.W."/>
            <person name="Macchietto M."/>
            <person name="Kono T."/>
            <person name="Duquette J."/>
            <person name="Shao M."/>
        </authorList>
    </citation>
    <scope>NUCLEOTIDE SEQUENCE</scope>
    <source>
        <tissue evidence="2">Fresh leaf tissue</tissue>
    </source>
</reference>
<dbReference type="AlphaFoldDB" id="A0A8J5W6Z4"/>
<evidence type="ECO:0000313" key="2">
    <source>
        <dbReference type="EMBL" id="KAG8083209.1"/>
    </source>
</evidence>
<accession>A0A8J5W6Z4</accession>
<name>A0A8J5W6Z4_ZIZPA</name>
<feature type="region of interest" description="Disordered" evidence="1">
    <location>
        <begin position="1"/>
        <end position="36"/>
    </location>
</feature>
<organism evidence="2 3">
    <name type="scientific">Zizania palustris</name>
    <name type="common">Northern wild rice</name>
    <dbReference type="NCBI Taxonomy" id="103762"/>
    <lineage>
        <taxon>Eukaryota</taxon>
        <taxon>Viridiplantae</taxon>
        <taxon>Streptophyta</taxon>
        <taxon>Embryophyta</taxon>
        <taxon>Tracheophyta</taxon>
        <taxon>Spermatophyta</taxon>
        <taxon>Magnoliopsida</taxon>
        <taxon>Liliopsida</taxon>
        <taxon>Poales</taxon>
        <taxon>Poaceae</taxon>
        <taxon>BOP clade</taxon>
        <taxon>Oryzoideae</taxon>
        <taxon>Oryzeae</taxon>
        <taxon>Zizaniinae</taxon>
        <taxon>Zizania</taxon>
    </lineage>
</organism>
<dbReference type="EMBL" id="JAAALK010000085">
    <property type="protein sequence ID" value="KAG8083209.1"/>
    <property type="molecule type" value="Genomic_DNA"/>
</dbReference>
<gene>
    <name evidence="2" type="ORF">GUJ93_ZPchr0015g6792</name>
</gene>
<evidence type="ECO:0000256" key="1">
    <source>
        <dbReference type="SAM" id="MobiDB-lite"/>
    </source>
</evidence>
<dbReference type="Proteomes" id="UP000729402">
    <property type="component" value="Unassembled WGS sequence"/>
</dbReference>
<sequence>MEPSGDFSEATDAEVPLAAEAPNAVGQLPSSPALGGGPIVVSGVEVKRSGHKAVTACSELRAVTMDSEAVAPQSTSTGSESEGSQAHRRDWGDLHCFGVCRTHFH</sequence>
<evidence type="ECO:0000313" key="3">
    <source>
        <dbReference type="Proteomes" id="UP000729402"/>
    </source>
</evidence>
<feature type="compositionally biased region" description="Low complexity" evidence="1">
    <location>
        <begin position="73"/>
        <end position="84"/>
    </location>
</feature>
<protein>
    <submittedName>
        <fullName evidence="2">Uncharacterized protein</fullName>
    </submittedName>
</protein>
<comment type="caution">
    <text evidence="2">The sequence shown here is derived from an EMBL/GenBank/DDBJ whole genome shotgun (WGS) entry which is preliminary data.</text>
</comment>
<feature type="region of interest" description="Disordered" evidence="1">
    <location>
        <begin position="66"/>
        <end position="88"/>
    </location>
</feature>
<keyword evidence="3" id="KW-1185">Reference proteome</keyword>